<dbReference type="Pfam" id="PF04199">
    <property type="entry name" value="Cyclase"/>
    <property type="match status" value="1"/>
</dbReference>
<comment type="caution">
    <text evidence="1">The sequence shown here is derived from an EMBL/GenBank/DDBJ whole genome shotgun (WGS) entry which is preliminary data.</text>
</comment>
<sequence length="335" mass="35890">MTSTRLDAARKGTPREQLDLVRELAAAHSNWGRWGADDELGTLNLADARAVGRGAASVLDGRVFSLALPLGQDGPQNGTLGRFNPVHLMLRDGGDVVTGAMVDDFYDGRDRHMRGTDGLVILPLQAGTHWDALSHVMFEGRMYNDRPAAEVSSRGARRNAISRAAAHVVTRGVLLDLPRHLNDGRPLAPGRSVGADELRSCARAQGCEVEEGDALLIRTGHLQRYRSAGAWSDYVAGPAPGLSLDSAHWLAERGVAAVAVDTWAAEVLPNETPAVMQPLHIVLVWSMGLLLGEMFALDELAEDCARDGRYTFLFSAPPLPFDGGVASPVNPVAVK</sequence>
<dbReference type="InterPro" id="IPR007325">
    <property type="entry name" value="KFase/CYL"/>
</dbReference>
<dbReference type="Proteomes" id="UP001198565">
    <property type="component" value="Unassembled WGS sequence"/>
</dbReference>
<dbReference type="Gene3D" id="3.50.30.50">
    <property type="entry name" value="Putative cyclase"/>
    <property type="match status" value="1"/>
</dbReference>
<accession>A0ABS7QXV4</accession>
<keyword evidence="2" id="KW-1185">Reference proteome</keyword>
<dbReference type="RefSeq" id="WP_222980287.1">
    <property type="nucleotide sequence ID" value="NZ_JAINVZ010000017.1"/>
</dbReference>
<evidence type="ECO:0000313" key="1">
    <source>
        <dbReference type="EMBL" id="MBY8887536.1"/>
    </source>
</evidence>
<dbReference type="SUPFAM" id="SSF102198">
    <property type="entry name" value="Putative cyclase"/>
    <property type="match status" value="1"/>
</dbReference>
<dbReference type="InterPro" id="IPR037175">
    <property type="entry name" value="KFase_sf"/>
</dbReference>
<reference evidence="1 2" key="1">
    <citation type="submission" date="2021-08" db="EMBL/GenBank/DDBJ databases">
        <title>Streptomyces sp. PTM05 isolated from lichen.</title>
        <authorList>
            <person name="Somphong A."/>
            <person name="Phongsopitanun W."/>
            <person name="Tanasupawat S."/>
        </authorList>
    </citation>
    <scope>NUCLEOTIDE SEQUENCE [LARGE SCALE GENOMIC DNA]</scope>
    <source>
        <strain evidence="1 2">Ptm05</strain>
    </source>
</reference>
<organism evidence="1 2">
    <name type="scientific">Streptantibioticus parmotrematis</name>
    <dbReference type="NCBI Taxonomy" id="2873249"/>
    <lineage>
        <taxon>Bacteria</taxon>
        <taxon>Bacillati</taxon>
        <taxon>Actinomycetota</taxon>
        <taxon>Actinomycetes</taxon>
        <taxon>Kitasatosporales</taxon>
        <taxon>Streptomycetaceae</taxon>
        <taxon>Streptantibioticus</taxon>
    </lineage>
</organism>
<name>A0ABS7QXV4_9ACTN</name>
<protein>
    <submittedName>
        <fullName evidence="1">Cyclase family protein</fullName>
    </submittedName>
</protein>
<dbReference type="PANTHER" id="PTHR34861:SF10">
    <property type="entry name" value="CYCLASE"/>
    <property type="match status" value="1"/>
</dbReference>
<dbReference type="EMBL" id="JAINVZ010000017">
    <property type="protein sequence ID" value="MBY8887536.1"/>
    <property type="molecule type" value="Genomic_DNA"/>
</dbReference>
<proteinExistence type="predicted"/>
<gene>
    <name evidence="1" type="ORF">K7472_22225</name>
</gene>
<evidence type="ECO:0000313" key="2">
    <source>
        <dbReference type="Proteomes" id="UP001198565"/>
    </source>
</evidence>
<dbReference type="PANTHER" id="PTHR34861">
    <property type="match status" value="1"/>
</dbReference>